<dbReference type="EMBL" id="JWZX01002070">
    <property type="protein sequence ID" value="KOO31179.1"/>
    <property type="molecule type" value="Genomic_DNA"/>
</dbReference>
<dbReference type="Proteomes" id="UP000037460">
    <property type="component" value="Unassembled WGS sequence"/>
</dbReference>
<organism evidence="2 3">
    <name type="scientific">Chrysochromulina tobinii</name>
    <dbReference type="NCBI Taxonomy" id="1460289"/>
    <lineage>
        <taxon>Eukaryota</taxon>
        <taxon>Haptista</taxon>
        <taxon>Haptophyta</taxon>
        <taxon>Prymnesiophyceae</taxon>
        <taxon>Prymnesiales</taxon>
        <taxon>Chrysochromulinaceae</taxon>
        <taxon>Chrysochromulina</taxon>
    </lineage>
</organism>
<proteinExistence type="predicted"/>
<feature type="compositionally biased region" description="Basic and acidic residues" evidence="1">
    <location>
        <begin position="21"/>
        <end position="31"/>
    </location>
</feature>
<feature type="region of interest" description="Disordered" evidence="1">
    <location>
        <begin position="1"/>
        <end position="92"/>
    </location>
</feature>
<accession>A0A0M0JX98</accession>
<reference evidence="3" key="1">
    <citation type="journal article" date="2015" name="PLoS Genet.">
        <title>Genome Sequence and Transcriptome Analyses of Chrysochromulina tobin: Metabolic Tools for Enhanced Algal Fitness in the Prominent Order Prymnesiales (Haptophyceae).</title>
        <authorList>
            <person name="Hovde B.T."/>
            <person name="Deodato C.R."/>
            <person name="Hunsperger H.M."/>
            <person name="Ryken S.A."/>
            <person name="Yost W."/>
            <person name="Jha R.K."/>
            <person name="Patterson J."/>
            <person name="Monnat R.J. Jr."/>
            <person name="Barlow S.B."/>
            <person name="Starkenburg S.R."/>
            <person name="Cattolico R.A."/>
        </authorList>
    </citation>
    <scope>NUCLEOTIDE SEQUENCE</scope>
    <source>
        <strain evidence="3">CCMP291</strain>
    </source>
</reference>
<evidence type="ECO:0000313" key="2">
    <source>
        <dbReference type="EMBL" id="KOO31179.1"/>
    </source>
</evidence>
<evidence type="ECO:0000256" key="1">
    <source>
        <dbReference type="SAM" id="MobiDB-lite"/>
    </source>
</evidence>
<feature type="compositionally biased region" description="Basic and acidic residues" evidence="1">
    <location>
        <begin position="42"/>
        <end position="92"/>
    </location>
</feature>
<sequence>MSPNENAIAESLAAQTQAQEEASKRERRQREEEEEALRRRRLSEETERSEEQRRRAEAEVAARVAEIESERRAERQRASDLERRAEHERREAEAAAVLSTALAQQGLAERTLREAEQRRADEDAAAFAAQLLREAAEEERLERLGTRAAMSFRNQKLNSGFVTWKDMARVRRHQRRRAAGVLHSLRDLRVRRALNSWLEMACSRKASKRAVAGALFGMRHHRVLRAFNSWIETSAHRRTAQRRMRSAINELRGSCLRAGWYRWSLRIHSSRRHRGLFTRLRHRGLLTSFSTWHDNVVVGADRARLFERGVSIFQEHKRLARQCWNTWRHRNAEAYEMMNAITAIRGSGKRRALTTWYANSIKIIKQRDAGRRIGKLLAAQTDALMRMALLRRAFLFFRLRAAALVVAAFEARMAVLMDDHIPVDPYVVTIHRKNTLRKYVTVWNRGVAARRRVLALWARSEEARALRKWRAVGELAHMLRGLAHTMLTNLYRRLRVQGIHNWRLNAIARRTLKALSGNLIRTSHVAMIRVGFSALRRVASVRRVLAGFFRAAVTLQMGKAARHALNVLRGHASSKRMLGSLRYKHRTAAVKLCLLGWHRRAIGLQAIRRAKRLAIQRWARMREFGALDRWQSQVQKRHALRRALRHLLHREISRGFVTWGAFVSTRSAQRAALRQTLVRIVQSRKLAALNCWSARTREELDERRWGLRAGWFAWVVSATRRRKALYDLRKCAAELRRGRRGHAWRSWRAYIAARSETIAILMRATGAWRGGVLYFGFVSFEAKLRTARQQRAAVRFWLHRWTSISLHQWKRATLSQQRTISIAKKAFGYCCITAMRVGLYTWSLARKSRFVMRRASMLYGDNQRLRHCADALIRMRENATRHRMTLRLARQTSSTWVLASKRTALLALRKGARNLADKLKTLTLARLGVLTAKLAATWTVFKANSRALQRALVHNARIRGFLRGSYLNKGLRQWLLAATNLRIATTLSDLASPHRPALRYALRIMRAYARERAARYNLIRTLRKQYTHARLSAALRYLRDRFSKEVLRSQHVLAAARFVMSEGTRRGILGLMAWTERRLANRRAQKSYAIRRVRRAWQAWHATNQQLRSFAALHGGARLRSRQWYRRRGFTALRAYAGRVRVVSAVSSLSAEGRATNRQMSISRAIACFAANAAERHRVQNTALVVCQRNKDRRAAALLQPLRVLVALSLARTLHRWRSAAEMLPVDERLRATHTALAAEQRRLSMQHAQDEELRRQHRLEQQAYLLEQQRQSLFAEPLTPAAVLCGRSTLDKLFGVLELWEACTLRPALHAWHHAAAAMPAPTPRTRARLYSTRHLATPMIALSRLKPLNRSTGTHT</sequence>
<comment type="caution">
    <text evidence="2">The sequence shown here is derived from an EMBL/GenBank/DDBJ whole genome shotgun (WGS) entry which is preliminary data.</text>
</comment>
<name>A0A0M0JX98_9EUKA</name>
<keyword evidence="3" id="KW-1185">Reference proteome</keyword>
<protein>
    <submittedName>
        <fullName evidence="2">Uncharacterized protein</fullName>
    </submittedName>
</protein>
<gene>
    <name evidence="2" type="ORF">Ctob_006986</name>
</gene>
<evidence type="ECO:0000313" key="3">
    <source>
        <dbReference type="Proteomes" id="UP000037460"/>
    </source>
</evidence>